<proteinExistence type="predicted"/>
<comment type="caution">
    <text evidence="2">The sequence shown here is derived from an EMBL/GenBank/DDBJ whole genome shotgun (WGS) entry which is preliminary data.</text>
</comment>
<organism evidence="2 3">
    <name type="scientific">Thraustotheca clavata</name>
    <dbReference type="NCBI Taxonomy" id="74557"/>
    <lineage>
        <taxon>Eukaryota</taxon>
        <taxon>Sar</taxon>
        <taxon>Stramenopiles</taxon>
        <taxon>Oomycota</taxon>
        <taxon>Saprolegniomycetes</taxon>
        <taxon>Saprolegniales</taxon>
        <taxon>Achlyaceae</taxon>
        <taxon>Thraustotheca</taxon>
    </lineage>
</organism>
<feature type="chain" id="PRO_5012370692" description="Secreted protein" evidence="1">
    <location>
        <begin position="22"/>
        <end position="92"/>
    </location>
</feature>
<name>A0A1V9YCI9_9STRA</name>
<evidence type="ECO:0000313" key="2">
    <source>
        <dbReference type="EMBL" id="OQR83455.1"/>
    </source>
</evidence>
<keyword evidence="1" id="KW-0732">Signal</keyword>
<gene>
    <name evidence="2" type="ORF">THRCLA_23147</name>
</gene>
<keyword evidence="3" id="KW-1185">Reference proteome</keyword>
<reference evidence="2 3" key="1">
    <citation type="journal article" date="2014" name="Genome Biol. Evol.">
        <title>The secreted proteins of Achlya hypogyna and Thraustotheca clavata identify the ancestral oomycete secretome and reveal gene acquisitions by horizontal gene transfer.</title>
        <authorList>
            <person name="Misner I."/>
            <person name="Blouin N."/>
            <person name="Leonard G."/>
            <person name="Richards T.A."/>
            <person name="Lane C.E."/>
        </authorList>
    </citation>
    <scope>NUCLEOTIDE SEQUENCE [LARGE SCALE GENOMIC DNA]</scope>
    <source>
        <strain evidence="2 3">ATCC 34112</strain>
    </source>
</reference>
<feature type="signal peptide" evidence="1">
    <location>
        <begin position="1"/>
        <end position="21"/>
    </location>
</feature>
<protein>
    <recommendedName>
        <fullName evidence="4">Secreted protein</fullName>
    </recommendedName>
</protein>
<sequence>MAHTFLLFCWNLISLVNSCAAIMYDRISWEDDSLVITFPRAKNDQEGRQCEPKLIYVNPINPEICPILSISILVFTGGCRNGTSRLLFGAHA</sequence>
<accession>A0A1V9YCI9</accession>
<dbReference type="AlphaFoldDB" id="A0A1V9YCI9"/>
<dbReference type="Proteomes" id="UP000243217">
    <property type="component" value="Unassembled WGS sequence"/>
</dbReference>
<evidence type="ECO:0000256" key="1">
    <source>
        <dbReference type="SAM" id="SignalP"/>
    </source>
</evidence>
<evidence type="ECO:0000313" key="3">
    <source>
        <dbReference type="Proteomes" id="UP000243217"/>
    </source>
</evidence>
<dbReference type="EMBL" id="JNBS01004334">
    <property type="protein sequence ID" value="OQR83455.1"/>
    <property type="molecule type" value="Genomic_DNA"/>
</dbReference>
<dbReference type="OrthoDB" id="78894at2759"/>
<evidence type="ECO:0008006" key="4">
    <source>
        <dbReference type="Google" id="ProtNLM"/>
    </source>
</evidence>